<feature type="transmembrane region" description="Helical" evidence="2">
    <location>
        <begin position="85"/>
        <end position="108"/>
    </location>
</feature>
<evidence type="ECO:0000256" key="1">
    <source>
        <dbReference type="SAM" id="MobiDB-lite"/>
    </source>
</evidence>
<reference evidence="3" key="1">
    <citation type="submission" date="2020-07" db="EMBL/GenBank/DDBJ databases">
        <title>Huge and variable diversity of episymbiotic CPR bacteria and DPANN archaea in groundwater ecosystems.</title>
        <authorList>
            <person name="He C.Y."/>
            <person name="Keren R."/>
            <person name="Whittaker M."/>
            <person name="Farag I.F."/>
            <person name="Doudna J."/>
            <person name="Cate J.H.D."/>
            <person name="Banfield J.F."/>
        </authorList>
    </citation>
    <scope>NUCLEOTIDE SEQUENCE</scope>
    <source>
        <strain evidence="3">NC_groundwater_672_Ag_B-0.1um_62_36</strain>
    </source>
</reference>
<evidence type="ECO:0008006" key="5">
    <source>
        <dbReference type="Google" id="ProtNLM"/>
    </source>
</evidence>
<organism evidence="3 4">
    <name type="scientific">Tectimicrobiota bacterium</name>
    <dbReference type="NCBI Taxonomy" id="2528274"/>
    <lineage>
        <taxon>Bacteria</taxon>
        <taxon>Pseudomonadati</taxon>
        <taxon>Nitrospinota/Tectimicrobiota group</taxon>
        <taxon>Candidatus Tectimicrobiota</taxon>
    </lineage>
</organism>
<name>A0A932FZI8_UNCTE</name>
<keyword evidence="2" id="KW-0812">Transmembrane</keyword>
<dbReference type="Proteomes" id="UP000769766">
    <property type="component" value="Unassembled WGS sequence"/>
</dbReference>
<keyword evidence="2" id="KW-1133">Transmembrane helix</keyword>
<feature type="transmembrane region" description="Helical" evidence="2">
    <location>
        <begin position="7"/>
        <end position="28"/>
    </location>
</feature>
<comment type="caution">
    <text evidence="3">The sequence shown here is derived from an EMBL/GenBank/DDBJ whole genome shotgun (WGS) entry which is preliminary data.</text>
</comment>
<sequence>MISPVQVHLLLNHILTAGLGIALLLLLLAEVRRGSGLAQAGWIVLITATAFAVPTYLTGEAAEEAIKHLPGVAEELIETHEERALIALILTLLGGVLGLVSLWTAYTLDRTPRLLALATLLVVLGGAGAMAWTGNAGGKIRHPEIGAAMASTTGRGRMGGKRGPVRSSLKKREPGEKGIHDASMVR</sequence>
<evidence type="ECO:0000256" key="2">
    <source>
        <dbReference type="SAM" id="Phobius"/>
    </source>
</evidence>
<protein>
    <recommendedName>
        <fullName evidence="5">DUF2231 domain-containing protein</fullName>
    </recommendedName>
</protein>
<feature type="transmembrane region" description="Helical" evidence="2">
    <location>
        <begin position="40"/>
        <end position="59"/>
    </location>
</feature>
<dbReference type="EMBL" id="JACPRF010000028">
    <property type="protein sequence ID" value="MBI2875425.1"/>
    <property type="molecule type" value="Genomic_DNA"/>
</dbReference>
<proteinExistence type="predicted"/>
<keyword evidence="2" id="KW-0472">Membrane</keyword>
<dbReference type="AlphaFoldDB" id="A0A932FZI8"/>
<accession>A0A932FZI8</accession>
<gene>
    <name evidence="3" type="ORF">HYY20_00930</name>
</gene>
<evidence type="ECO:0000313" key="3">
    <source>
        <dbReference type="EMBL" id="MBI2875425.1"/>
    </source>
</evidence>
<feature type="compositionally biased region" description="Basic and acidic residues" evidence="1">
    <location>
        <begin position="170"/>
        <end position="180"/>
    </location>
</feature>
<feature type="transmembrane region" description="Helical" evidence="2">
    <location>
        <begin position="114"/>
        <end position="132"/>
    </location>
</feature>
<feature type="region of interest" description="Disordered" evidence="1">
    <location>
        <begin position="151"/>
        <end position="186"/>
    </location>
</feature>
<evidence type="ECO:0000313" key="4">
    <source>
        <dbReference type="Proteomes" id="UP000769766"/>
    </source>
</evidence>